<dbReference type="AlphaFoldDB" id="A0A2K8NYJ8"/>
<evidence type="ECO:0000256" key="8">
    <source>
        <dbReference type="ARBA" id="ARBA00023136"/>
    </source>
</evidence>
<dbReference type="PANTHER" id="PTHR43386">
    <property type="entry name" value="OLIGOPEPTIDE TRANSPORT SYSTEM PERMEASE PROTEIN APPC"/>
    <property type="match status" value="1"/>
</dbReference>
<reference evidence="12 13" key="1">
    <citation type="submission" date="2017-11" db="EMBL/GenBank/DDBJ databases">
        <title>Genome sequence of Entomoplasma somnilux PYAN-1 (ATCC 49194).</title>
        <authorList>
            <person name="Lo W.-S."/>
            <person name="Gasparich G.E."/>
            <person name="Kuo C.-H."/>
        </authorList>
    </citation>
    <scope>NUCLEOTIDE SEQUENCE [LARGE SCALE GENOMIC DNA]</scope>
    <source>
        <strain evidence="12 13">PYAN-1</strain>
    </source>
</reference>
<dbReference type="GO" id="GO:0005886">
    <property type="term" value="C:plasma membrane"/>
    <property type="evidence" value="ECO:0007669"/>
    <property type="project" value="UniProtKB-SubCell"/>
</dbReference>
<gene>
    <name evidence="12" type="primary">oppC</name>
    <name evidence="12" type="ORF">ESOMN_v1c05080</name>
</gene>
<keyword evidence="13" id="KW-1185">Reference proteome</keyword>
<keyword evidence="2 10" id="KW-0813">Transport</keyword>
<keyword evidence="6" id="KW-0653">Protein transport</keyword>
<evidence type="ECO:0000256" key="6">
    <source>
        <dbReference type="ARBA" id="ARBA00022927"/>
    </source>
</evidence>
<dbReference type="SUPFAM" id="SSF161098">
    <property type="entry name" value="MetI-like"/>
    <property type="match status" value="1"/>
</dbReference>
<comment type="similarity">
    <text evidence="9">Belongs to the binding-protein-dependent transport system permease family. OppBC subfamily.</text>
</comment>
<feature type="transmembrane region" description="Helical" evidence="10">
    <location>
        <begin position="172"/>
        <end position="199"/>
    </location>
</feature>
<dbReference type="RefSeq" id="WP_024863411.1">
    <property type="nucleotide sequence ID" value="NZ_CP024965.1"/>
</dbReference>
<keyword evidence="5" id="KW-0571">Peptide transport</keyword>
<dbReference type="InterPro" id="IPR035906">
    <property type="entry name" value="MetI-like_sf"/>
</dbReference>
<feature type="domain" description="ABC transmembrane type-1" evidence="11">
    <location>
        <begin position="124"/>
        <end position="316"/>
    </location>
</feature>
<dbReference type="GO" id="GO:0015833">
    <property type="term" value="P:peptide transport"/>
    <property type="evidence" value="ECO:0007669"/>
    <property type="project" value="UniProtKB-KW"/>
</dbReference>
<evidence type="ECO:0000313" key="12">
    <source>
        <dbReference type="EMBL" id="ATZ18890.1"/>
    </source>
</evidence>
<feature type="transmembrane region" description="Helical" evidence="10">
    <location>
        <begin position="128"/>
        <end position="152"/>
    </location>
</feature>
<protein>
    <submittedName>
        <fullName evidence="12">Oligopeptide ABC transporter permease</fullName>
    </submittedName>
</protein>
<dbReference type="InterPro" id="IPR000515">
    <property type="entry name" value="MetI-like"/>
</dbReference>
<dbReference type="InterPro" id="IPR050366">
    <property type="entry name" value="BP-dependent_transpt_permease"/>
</dbReference>
<evidence type="ECO:0000313" key="13">
    <source>
        <dbReference type="Proteomes" id="UP000232230"/>
    </source>
</evidence>
<evidence type="ECO:0000259" key="11">
    <source>
        <dbReference type="PROSITE" id="PS50928"/>
    </source>
</evidence>
<proteinExistence type="inferred from homology"/>
<dbReference type="KEGG" id="esx:ESOMN_v1c05080"/>
<dbReference type="InterPro" id="IPR054864">
    <property type="entry name" value="OppC_permease"/>
</dbReference>
<evidence type="ECO:0000256" key="9">
    <source>
        <dbReference type="ARBA" id="ARBA00024202"/>
    </source>
</evidence>
<dbReference type="Gene3D" id="1.10.3720.10">
    <property type="entry name" value="MetI-like"/>
    <property type="match status" value="1"/>
</dbReference>
<comment type="subcellular location">
    <subcellularLocation>
        <location evidence="1 10">Cell membrane</location>
        <topology evidence="1 10">Multi-pass membrane protein</topology>
    </subcellularLocation>
</comment>
<dbReference type="Pfam" id="PF00528">
    <property type="entry name" value="BPD_transp_1"/>
    <property type="match status" value="1"/>
</dbReference>
<feature type="transmembrane region" description="Helical" evidence="10">
    <location>
        <begin position="240"/>
        <end position="258"/>
    </location>
</feature>
<accession>A0A2K8NYJ8</accession>
<dbReference type="GO" id="GO:0015031">
    <property type="term" value="P:protein transport"/>
    <property type="evidence" value="ECO:0007669"/>
    <property type="project" value="UniProtKB-KW"/>
</dbReference>
<sequence length="329" mass="36862">MKIEKDIDRDRFKKINKVKFDEIDKSLFTVVGIKNNDSEHLASKPYSYWKTVGKLLITNWTFIICVSLLLIFIALAIFVPIGKEAVPSNPTDRPSNTVANPSWEYVFGLGVQGEDFWIEIWAGMRTTLLFALLLTVIQISIGILFGSIWGYFRKTDILFIQLTNFLQLVPQLILLLLVIFLLGNAYWPIIFGISLQAWISMASTIRVQIMLVKNTDYNTASISLGSKPNKIIRKNIMPKILPVIVQTGAFAIPNAISIDSSLSFLGFAFTDGKSTTSLGKVLNNVMVGSAWQDHPHLIIIPIVLITTVSIVFFLVAKVFADSLDPKNHR</sequence>
<evidence type="ECO:0000256" key="4">
    <source>
        <dbReference type="ARBA" id="ARBA00022692"/>
    </source>
</evidence>
<feature type="transmembrane region" description="Helical" evidence="10">
    <location>
        <begin position="298"/>
        <end position="320"/>
    </location>
</feature>
<evidence type="ECO:0000256" key="10">
    <source>
        <dbReference type="RuleBase" id="RU363032"/>
    </source>
</evidence>
<dbReference type="CDD" id="cd06261">
    <property type="entry name" value="TM_PBP2"/>
    <property type="match status" value="1"/>
</dbReference>
<dbReference type="PANTHER" id="PTHR43386:SF24">
    <property type="entry name" value="OLIGOPEPTIDE TRANSPORT SYSTEM PERMEASE PROTEIN AMID"/>
    <property type="match status" value="1"/>
</dbReference>
<evidence type="ECO:0000256" key="3">
    <source>
        <dbReference type="ARBA" id="ARBA00022475"/>
    </source>
</evidence>
<keyword evidence="7 10" id="KW-1133">Transmembrane helix</keyword>
<feature type="transmembrane region" description="Helical" evidence="10">
    <location>
        <begin position="57"/>
        <end position="79"/>
    </location>
</feature>
<dbReference type="PROSITE" id="PS50928">
    <property type="entry name" value="ABC_TM1"/>
    <property type="match status" value="1"/>
</dbReference>
<evidence type="ECO:0000256" key="2">
    <source>
        <dbReference type="ARBA" id="ARBA00022448"/>
    </source>
</evidence>
<name>A0A2K8NYJ8_9MOLU</name>
<evidence type="ECO:0000256" key="5">
    <source>
        <dbReference type="ARBA" id="ARBA00022856"/>
    </source>
</evidence>
<dbReference type="GO" id="GO:0055085">
    <property type="term" value="P:transmembrane transport"/>
    <property type="evidence" value="ECO:0007669"/>
    <property type="project" value="InterPro"/>
</dbReference>
<evidence type="ECO:0000256" key="1">
    <source>
        <dbReference type="ARBA" id="ARBA00004651"/>
    </source>
</evidence>
<keyword evidence="3" id="KW-1003">Cell membrane</keyword>
<organism evidence="12 13">
    <name type="scientific">Williamsoniiplasma somnilux</name>
    <dbReference type="NCBI Taxonomy" id="215578"/>
    <lineage>
        <taxon>Bacteria</taxon>
        <taxon>Bacillati</taxon>
        <taxon>Mycoplasmatota</taxon>
        <taxon>Mollicutes</taxon>
        <taxon>Entomoplasmatales</taxon>
        <taxon>Williamsoniiplasma</taxon>
    </lineage>
</organism>
<keyword evidence="8 10" id="KW-0472">Membrane</keyword>
<keyword evidence="4 10" id="KW-0812">Transmembrane</keyword>
<dbReference type="EMBL" id="CP024965">
    <property type="protein sequence ID" value="ATZ18890.1"/>
    <property type="molecule type" value="Genomic_DNA"/>
</dbReference>
<evidence type="ECO:0000256" key="7">
    <source>
        <dbReference type="ARBA" id="ARBA00022989"/>
    </source>
</evidence>
<dbReference type="Proteomes" id="UP000232230">
    <property type="component" value="Chromosome"/>
</dbReference>
<dbReference type="NCBIfam" id="NF043080">
    <property type="entry name" value="MMSYN1_0166"/>
    <property type="match status" value="1"/>
</dbReference>